<dbReference type="InterPro" id="IPR001127">
    <property type="entry name" value="PTS_EIIA_1_perm"/>
</dbReference>
<dbReference type="PANTHER" id="PTHR45008">
    <property type="entry name" value="PTS SYSTEM GLUCOSE-SPECIFIC EIIA COMPONENT"/>
    <property type="match status" value="1"/>
</dbReference>
<dbReference type="GO" id="GO:0009401">
    <property type="term" value="P:phosphoenolpyruvate-dependent sugar phosphotransferase system"/>
    <property type="evidence" value="ECO:0007669"/>
    <property type="project" value="UniProtKB-KW"/>
</dbReference>
<feature type="domain" description="PTS EIIA type-1" evidence="7">
    <location>
        <begin position="21"/>
        <end position="125"/>
    </location>
</feature>
<dbReference type="GO" id="GO:0005737">
    <property type="term" value="C:cytoplasm"/>
    <property type="evidence" value="ECO:0007669"/>
    <property type="project" value="UniProtKB-SubCell"/>
</dbReference>
<comment type="subcellular location">
    <subcellularLocation>
        <location evidence="1">Cytoplasm</location>
    </subcellularLocation>
</comment>
<sequence>MENKIFSPLSGKVVSLKEVPDEVFSREMLGPGLAILPENGNIVSPFDGILIQIASTLHSCTFKSDHGIEILLHIGIDTVELNGTGFSFFAKLNQKIKTGDIIGSFDVEFLKSKNYKLHSPVVILNKEFFDVNFTEEKKVKSGQTPIIFYKNII</sequence>
<evidence type="ECO:0000256" key="2">
    <source>
        <dbReference type="ARBA" id="ARBA00022448"/>
    </source>
</evidence>
<evidence type="ECO:0000256" key="3">
    <source>
        <dbReference type="ARBA" id="ARBA00022597"/>
    </source>
</evidence>
<organism evidence="8">
    <name type="scientific">Candidatus Improbicoccus pseudotrichonymphae</name>
    <dbReference type="NCBI Taxonomy" id="3033792"/>
    <lineage>
        <taxon>Bacteria</taxon>
        <taxon>Bacillati</taxon>
        <taxon>Bacillota</taxon>
        <taxon>Clostridia</taxon>
        <taxon>Candidatus Improbicoccus</taxon>
    </lineage>
</organism>
<dbReference type="FunFam" id="2.70.70.10:FF:000001">
    <property type="entry name" value="PTS system glucose-specific IIA component"/>
    <property type="match status" value="1"/>
</dbReference>
<keyword evidence="3 8" id="KW-0762">Sugar transport</keyword>
<dbReference type="SUPFAM" id="SSF51261">
    <property type="entry name" value="Duplicated hybrid motif"/>
    <property type="match status" value="1"/>
</dbReference>
<keyword evidence="4" id="KW-0808">Transferase</keyword>
<evidence type="ECO:0000256" key="4">
    <source>
        <dbReference type="ARBA" id="ARBA00022679"/>
    </source>
</evidence>
<dbReference type="Gene3D" id="2.70.70.10">
    <property type="entry name" value="Glucose Permease (Domain IIA)"/>
    <property type="match status" value="1"/>
</dbReference>
<name>A0AA48KWW5_9FIRM</name>
<protein>
    <submittedName>
        <fullName evidence="8">PTS glucose transporter subunit IIA</fullName>
    </submittedName>
</protein>
<dbReference type="EMBL" id="AP027924">
    <property type="protein sequence ID" value="BED91768.1"/>
    <property type="molecule type" value="Genomic_DNA"/>
</dbReference>
<keyword evidence="5" id="KW-0598">Phosphotransferase system</keyword>
<dbReference type="AlphaFoldDB" id="A0AA48KWW5"/>
<dbReference type="Proteomes" id="UP001337580">
    <property type="component" value="Chromosome"/>
</dbReference>
<keyword evidence="2" id="KW-0813">Transport</keyword>
<keyword evidence="6" id="KW-0418">Kinase</keyword>
<dbReference type="GO" id="GO:0016301">
    <property type="term" value="F:kinase activity"/>
    <property type="evidence" value="ECO:0007669"/>
    <property type="project" value="UniProtKB-KW"/>
</dbReference>
<dbReference type="InterPro" id="IPR050890">
    <property type="entry name" value="PTS_EIIA_component"/>
</dbReference>
<gene>
    <name evidence="8" type="ORF">CfP315_0294</name>
</gene>
<evidence type="ECO:0000256" key="6">
    <source>
        <dbReference type="ARBA" id="ARBA00022777"/>
    </source>
</evidence>
<evidence type="ECO:0000259" key="7">
    <source>
        <dbReference type="PROSITE" id="PS51093"/>
    </source>
</evidence>
<dbReference type="PROSITE" id="PS51093">
    <property type="entry name" value="PTS_EIIA_TYPE_1"/>
    <property type="match status" value="1"/>
</dbReference>
<reference evidence="8" key="1">
    <citation type="journal article" date="2023" name="ISME J.">
        <title>Emergence of putative energy parasites within Clostridia revealed by genome analysis of a novel endosymbiotic clade.</title>
        <authorList>
            <person name="Takahashi K."/>
            <person name="Kuwahara H."/>
            <person name="Horikawa Y."/>
            <person name="Izawa K."/>
            <person name="Kato D."/>
            <person name="Inagaki T."/>
            <person name="Yuki M."/>
            <person name="Ohkuma M."/>
            <person name="Hongoh Y."/>
        </authorList>
    </citation>
    <scope>NUCLEOTIDE SEQUENCE</scope>
    <source>
        <strain evidence="8">CfP3-15</strain>
    </source>
</reference>
<evidence type="ECO:0000313" key="8">
    <source>
        <dbReference type="EMBL" id="BED91768.1"/>
    </source>
</evidence>
<evidence type="ECO:0000256" key="5">
    <source>
        <dbReference type="ARBA" id="ARBA00022683"/>
    </source>
</evidence>
<dbReference type="KEGG" id="ips:CfP315_0294"/>
<dbReference type="PANTHER" id="PTHR45008:SF1">
    <property type="entry name" value="PTS SYSTEM GLUCOSE-SPECIFIC EIIA COMPONENT"/>
    <property type="match status" value="1"/>
</dbReference>
<proteinExistence type="predicted"/>
<evidence type="ECO:0000256" key="1">
    <source>
        <dbReference type="ARBA" id="ARBA00004496"/>
    </source>
</evidence>
<accession>A0AA48KWW5</accession>
<dbReference type="Pfam" id="PF00358">
    <property type="entry name" value="PTS_EIIA_1"/>
    <property type="match status" value="1"/>
</dbReference>
<dbReference type="NCBIfam" id="TIGR00830">
    <property type="entry name" value="PTBA"/>
    <property type="match status" value="1"/>
</dbReference>
<dbReference type="InterPro" id="IPR011055">
    <property type="entry name" value="Dup_hybrid_motif"/>
</dbReference>
<dbReference type="PROSITE" id="PS00371">
    <property type="entry name" value="PTS_EIIA_TYPE_1_HIS"/>
    <property type="match status" value="1"/>
</dbReference>